<dbReference type="Proteomes" id="UP000653454">
    <property type="component" value="Unassembled WGS sequence"/>
</dbReference>
<keyword evidence="9 12" id="KW-0472">Membrane</keyword>
<keyword evidence="8" id="KW-0560">Oxidoreductase</keyword>
<evidence type="ECO:0000256" key="1">
    <source>
        <dbReference type="ARBA" id="ARBA00004477"/>
    </source>
</evidence>
<dbReference type="AlphaFoldDB" id="A0A8S4DMZ4"/>
<feature type="transmembrane region" description="Helical" evidence="12">
    <location>
        <begin position="70"/>
        <end position="89"/>
    </location>
</feature>
<evidence type="ECO:0000256" key="11">
    <source>
        <dbReference type="ARBA" id="ARBA00023284"/>
    </source>
</evidence>
<name>A0A8S4DMZ4_PLUXY</name>
<feature type="transmembrane region" description="Helical" evidence="12">
    <location>
        <begin position="125"/>
        <end position="144"/>
    </location>
</feature>
<organism evidence="14 15">
    <name type="scientific">Plutella xylostella</name>
    <name type="common">Diamondback moth</name>
    <name type="synonym">Plutella maculipennis</name>
    <dbReference type="NCBI Taxonomy" id="51655"/>
    <lineage>
        <taxon>Eukaryota</taxon>
        <taxon>Metazoa</taxon>
        <taxon>Ecdysozoa</taxon>
        <taxon>Arthropoda</taxon>
        <taxon>Hexapoda</taxon>
        <taxon>Insecta</taxon>
        <taxon>Pterygota</taxon>
        <taxon>Neoptera</taxon>
        <taxon>Endopterygota</taxon>
        <taxon>Lepidoptera</taxon>
        <taxon>Glossata</taxon>
        <taxon>Ditrysia</taxon>
        <taxon>Yponomeutoidea</taxon>
        <taxon>Plutellidae</taxon>
        <taxon>Plutella</taxon>
    </lineage>
</organism>
<dbReference type="Gene3D" id="1.20.1440.130">
    <property type="entry name" value="VKOR domain"/>
    <property type="match status" value="1"/>
</dbReference>
<feature type="domain" description="Vitamin K epoxide reductase" evidence="13">
    <location>
        <begin position="3"/>
        <end position="147"/>
    </location>
</feature>
<dbReference type="GO" id="GO:0048038">
    <property type="term" value="F:quinone binding"/>
    <property type="evidence" value="ECO:0007669"/>
    <property type="project" value="UniProtKB-KW"/>
</dbReference>
<dbReference type="PANTHER" id="PTHR14519">
    <property type="entry name" value="VITAMIN K EPOXIDE REDUCTASE COMPLEX, SUBUNIT 1"/>
    <property type="match status" value="1"/>
</dbReference>
<dbReference type="EMBL" id="CAJHNJ030000007">
    <property type="protein sequence ID" value="CAG9102164.1"/>
    <property type="molecule type" value="Genomic_DNA"/>
</dbReference>
<dbReference type="GO" id="GO:0042373">
    <property type="term" value="P:vitamin K metabolic process"/>
    <property type="evidence" value="ECO:0007669"/>
    <property type="project" value="InterPro"/>
</dbReference>
<evidence type="ECO:0000256" key="6">
    <source>
        <dbReference type="ARBA" id="ARBA00022824"/>
    </source>
</evidence>
<evidence type="ECO:0000256" key="8">
    <source>
        <dbReference type="ARBA" id="ARBA00023002"/>
    </source>
</evidence>
<dbReference type="CDD" id="cd12917">
    <property type="entry name" value="VKOR_euk"/>
    <property type="match status" value="1"/>
</dbReference>
<comment type="subcellular location">
    <subcellularLocation>
        <location evidence="1">Endoplasmic reticulum membrane</location>
        <topology evidence="1">Multi-pass membrane protein</topology>
    </subcellularLocation>
</comment>
<comment type="similarity">
    <text evidence="2">Belongs to the VKOR family.</text>
</comment>
<dbReference type="SMART" id="SM00756">
    <property type="entry name" value="VKc"/>
    <property type="match status" value="1"/>
</dbReference>
<keyword evidence="6" id="KW-0256">Endoplasmic reticulum</keyword>
<evidence type="ECO:0000256" key="5">
    <source>
        <dbReference type="ARBA" id="ARBA00022719"/>
    </source>
</evidence>
<keyword evidence="7 12" id="KW-1133">Transmembrane helix</keyword>
<dbReference type="InterPro" id="IPR012932">
    <property type="entry name" value="VKOR"/>
</dbReference>
<reference evidence="14" key="1">
    <citation type="submission" date="2020-11" db="EMBL/GenBank/DDBJ databases">
        <authorList>
            <person name="Whiteford S."/>
        </authorList>
    </citation>
    <scope>NUCLEOTIDE SEQUENCE</scope>
</reference>
<dbReference type="EC" id="1.17.4.4" evidence="3"/>
<protein>
    <recommendedName>
        <fullName evidence="3">vitamin-K-epoxide reductase (warfarin-sensitive)</fullName>
        <ecNumber evidence="3">1.17.4.4</ecNumber>
    </recommendedName>
</protein>
<dbReference type="PANTHER" id="PTHR14519:SF8">
    <property type="entry name" value="VITAMIN K EPOXIDE REDUCTASE COMPLEX SUBUNIT 1"/>
    <property type="match status" value="1"/>
</dbReference>
<feature type="transmembrane region" description="Helical" evidence="12">
    <location>
        <begin position="101"/>
        <end position="119"/>
    </location>
</feature>
<evidence type="ECO:0000256" key="12">
    <source>
        <dbReference type="SAM" id="Phobius"/>
    </source>
</evidence>
<evidence type="ECO:0000313" key="14">
    <source>
        <dbReference type="EMBL" id="CAG9102164.1"/>
    </source>
</evidence>
<accession>A0A8S4DMZ4</accession>
<dbReference type="InterPro" id="IPR038354">
    <property type="entry name" value="VKOR_sf"/>
</dbReference>
<dbReference type="InterPro" id="IPR042406">
    <property type="entry name" value="VKORC1/VKORC1L1"/>
</dbReference>
<evidence type="ECO:0000256" key="10">
    <source>
        <dbReference type="ARBA" id="ARBA00023157"/>
    </source>
</evidence>
<gene>
    <name evidence="14" type="ORF">PLXY2_LOCUS2766</name>
</gene>
<proteinExistence type="inferred from homology"/>
<evidence type="ECO:0000256" key="3">
    <source>
        <dbReference type="ARBA" id="ARBA00012278"/>
    </source>
</evidence>
<sequence length="160" mass="17730">MKLRSCNRALTAAGILGVLVSTYALYVELTAEARPGYKALCDFSEAASCSRVLTSKYSKGFGILPKHSALEIPNCIYGTLFYCLMILLATFDHPAVVTLQLLLALTSCVSSVYLAYLLAFVLKDFCIVCVSTYFINALISFLVYKKRQIIKRSIEEKKSK</sequence>
<dbReference type="Pfam" id="PF07884">
    <property type="entry name" value="VKOR"/>
    <property type="match status" value="1"/>
</dbReference>
<dbReference type="GO" id="GO:0005789">
    <property type="term" value="C:endoplasmic reticulum membrane"/>
    <property type="evidence" value="ECO:0007669"/>
    <property type="project" value="UniProtKB-SubCell"/>
</dbReference>
<keyword evidence="4 12" id="KW-0812">Transmembrane</keyword>
<dbReference type="GO" id="GO:0047057">
    <property type="term" value="F:vitamin-K-epoxide reductase (warfarin-sensitive) activity"/>
    <property type="evidence" value="ECO:0007669"/>
    <property type="project" value="UniProtKB-EC"/>
</dbReference>
<evidence type="ECO:0000256" key="7">
    <source>
        <dbReference type="ARBA" id="ARBA00022989"/>
    </source>
</evidence>
<comment type="caution">
    <text evidence="14">The sequence shown here is derived from an EMBL/GenBank/DDBJ whole genome shotgun (WGS) entry which is preliminary data.</text>
</comment>
<evidence type="ECO:0000256" key="4">
    <source>
        <dbReference type="ARBA" id="ARBA00022692"/>
    </source>
</evidence>
<evidence type="ECO:0000259" key="13">
    <source>
        <dbReference type="SMART" id="SM00756"/>
    </source>
</evidence>
<evidence type="ECO:0000256" key="9">
    <source>
        <dbReference type="ARBA" id="ARBA00023136"/>
    </source>
</evidence>
<keyword evidence="5" id="KW-0874">Quinone</keyword>
<keyword evidence="15" id="KW-1185">Reference proteome</keyword>
<keyword evidence="10" id="KW-1015">Disulfide bond</keyword>
<keyword evidence="11" id="KW-0676">Redox-active center</keyword>
<evidence type="ECO:0000313" key="15">
    <source>
        <dbReference type="Proteomes" id="UP000653454"/>
    </source>
</evidence>
<evidence type="ECO:0000256" key="2">
    <source>
        <dbReference type="ARBA" id="ARBA00006214"/>
    </source>
</evidence>